<proteinExistence type="predicted"/>
<comment type="caution">
    <text evidence="1">The sequence shown here is derived from an EMBL/GenBank/DDBJ whole genome shotgun (WGS) entry which is preliminary data.</text>
</comment>
<protein>
    <submittedName>
        <fullName evidence="1">Uncharacterized protein</fullName>
    </submittedName>
</protein>
<evidence type="ECO:0000313" key="2">
    <source>
        <dbReference type="Proteomes" id="UP001181693"/>
    </source>
</evidence>
<gene>
    <name evidence="1" type="ORF">GDO54_001527</name>
</gene>
<dbReference type="EMBL" id="DYDO01000001">
    <property type="protein sequence ID" value="DBA33907.1"/>
    <property type="molecule type" value="Genomic_DNA"/>
</dbReference>
<dbReference type="Proteomes" id="UP001181693">
    <property type="component" value="Unassembled WGS sequence"/>
</dbReference>
<reference evidence="1" key="1">
    <citation type="thesis" date="2020" institute="ProQuest LLC" country="789 East Eisenhower Parkway, Ann Arbor, MI, USA">
        <title>Comparative Genomics and Chromosome Evolution.</title>
        <authorList>
            <person name="Mudd A.B."/>
        </authorList>
    </citation>
    <scope>NUCLEOTIDE SEQUENCE</scope>
    <source>
        <strain evidence="1">1538</strain>
        <tissue evidence="1">Blood</tissue>
    </source>
</reference>
<sequence>MCSLSMKALILMRKIKYNSLNLQSKEFSQNVTNVQIMSNHMGIINLVDTIYLFIFEGHSFVSSSEHYVSILIHKSLGRG</sequence>
<accession>A0AAV3BB73</accession>
<evidence type="ECO:0000313" key="1">
    <source>
        <dbReference type="EMBL" id="DBA33907.1"/>
    </source>
</evidence>
<keyword evidence="2" id="KW-1185">Reference proteome</keyword>
<organism evidence="1 2">
    <name type="scientific">Pyxicephalus adspersus</name>
    <name type="common">African bullfrog</name>
    <dbReference type="NCBI Taxonomy" id="30357"/>
    <lineage>
        <taxon>Eukaryota</taxon>
        <taxon>Metazoa</taxon>
        <taxon>Chordata</taxon>
        <taxon>Craniata</taxon>
        <taxon>Vertebrata</taxon>
        <taxon>Euteleostomi</taxon>
        <taxon>Amphibia</taxon>
        <taxon>Batrachia</taxon>
        <taxon>Anura</taxon>
        <taxon>Neobatrachia</taxon>
        <taxon>Ranoidea</taxon>
        <taxon>Pyxicephalidae</taxon>
        <taxon>Pyxicephalinae</taxon>
        <taxon>Pyxicephalus</taxon>
    </lineage>
</organism>
<name>A0AAV3BB73_PYXAD</name>
<dbReference type="AlphaFoldDB" id="A0AAV3BB73"/>